<keyword evidence="6" id="KW-1185">Reference proteome</keyword>
<dbReference type="InterPro" id="IPR016181">
    <property type="entry name" value="Acyl_CoA_acyltransferase"/>
</dbReference>
<dbReference type="PROSITE" id="PS51186">
    <property type="entry name" value="GNAT"/>
    <property type="match status" value="1"/>
</dbReference>
<dbReference type="GO" id="GO:0016747">
    <property type="term" value="F:acyltransferase activity, transferring groups other than amino-acyl groups"/>
    <property type="evidence" value="ECO:0007669"/>
    <property type="project" value="InterPro"/>
</dbReference>
<dbReference type="InterPro" id="IPR051531">
    <property type="entry name" value="N-acetyltransferase"/>
</dbReference>
<reference evidence="5 6" key="1">
    <citation type="submission" date="2015-09" db="EMBL/GenBank/DDBJ databases">
        <title>Genome sequencing project for genomic taxonomy and phylogenomics of Bacillus-like bacteria.</title>
        <authorList>
            <person name="Liu B."/>
            <person name="Wang J."/>
            <person name="Zhu Y."/>
            <person name="Liu G."/>
            <person name="Chen Q."/>
            <person name="Chen Z."/>
            <person name="Lan J."/>
            <person name="Che J."/>
            <person name="Ge C."/>
            <person name="Shi H."/>
            <person name="Pan Z."/>
            <person name="Liu X."/>
        </authorList>
    </citation>
    <scope>NUCLEOTIDE SEQUENCE [LARGE SCALE GENOMIC DNA]</scope>
    <source>
        <strain evidence="5 6">LMG 18435</strain>
    </source>
</reference>
<feature type="domain" description="N-acetyltransferase" evidence="4">
    <location>
        <begin position="15"/>
        <end position="174"/>
    </location>
</feature>
<name>A0A0Q3WXT4_9BACI</name>
<dbReference type="RefSeq" id="WP_055740157.1">
    <property type="nucleotide sequence ID" value="NZ_JAAIWL010000008.1"/>
</dbReference>
<sequence>MIYCKNEKSIETDNLLLRLFKESDAEDVCHLCNNYNLYKNTLYLPYPYSIEDALSWIKSHLENFNNNKKFEFAITDKITGNLYGAIALTNNQNVNNGEIAYWVGEKYWGNGYATEAAKSILEFAFIEKQYHKVFARHFSSNPASGKVIQKIGMKKEGVLREHVMKENRYEDLVYYGIFKHEANYLCN</sequence>
<dbReference type="OrthoDB" id="9798081at2"/>
<evidence type="ECO:0000256" key="1">
    <source>
        <dbReference type="ARBA" id="ARBA00022679"/>
    </source>
</evidence>
<organism evidence="5 6">
    <name type="scientific">Heyndrickxia shackletonii</name>
    <dbReference type="NCBI Taxonomy" id="157838"/>
    <lineage>
        <taxon>Bacteria</taxon>
        <taxon>Bacillati</taxon>
        <taxon>Bacillota</taxon>
        <taxon>Bacilli</taxon>
        <taxon>Bacillales</taxon>
        <taxon>Bacillaceae</taxon>
        <taxon>Heyndrickxia</taxon>
    </lineage>
</organism>
<dbReference type="Gene3D" id="3.40.630.30">
    <property type="match status" value="1"/>
</dbReference>
<evidence type="ECO:0000259" key="4">
    <source>
        <dbReference type="PROSITE" id="PS51186"/>
    </source>
</evidence>
<keyword evidence="1 5" id="KW-0808">Transferase</keyword>
<dbReference type="STRING" id="157838.AN964_13375"/>
<evidence type="ECO:0000256" key="2">
    <source>
        <dbReference type="ARBA" id="ARBA00023315"/>
    </source>
</evidence>
<dbReference type="AlphaFoldDB" id="A0A0Q3WXT4"/>
<dbReference type="PANTHER" id="PTHR43792">
    <property type="entry name" value="GNAT FAMILY, PUTATIVE (AFU_ORTHOLOGUE AFUA_3G00765)-RELATED-RELATED"/>
    <property type="match status" value="1"/>
</dbReference>
<keyword evidence="2" id="KW-0012">Acyltransferase</keyword>
<evidence type="ECO:0000313" key="5">
    <source>
        <dbReference type="EMBL" id="KQL54389.1"/>
    </source>
</evidence>
<dbReference type="InterPro" id="IPR000182">
    <property type="entry name" value="GNAT_dom"/>
</dbReference>
<dbReference type="PANTHER" id="PTHR43792:SF8">
    <property type="entry name" value="[RIBOSOMAL PROTEIN US5]-ALANINE N-ACETYLTRANSFERASE"/>
    <property type="match status" value="1"/>
</dbReference>
<evidence type="ECO:0000256" key="3">
    <source>
        <dbReference type="ARBA" id="ARBA00038502"/>
    </source>
</evidence>
<proteinExistence type="inferred from homology"/>
<evidence type="ECO:0000313" key="6">
    <source>
        <dbReference type="Proteomes" id="UP000051888"/>
    </source>
</evidence>
<gene>
    <name evidence="5" type="ORF">AN964_13375</name>
</gene>
<dbReference type="SUPFAM" id="SSF55729">
    <property type="entry name" value="Acyl-CoA N-acyltransferases (Nat)"/>
    <property type="match status" value="1"/>
</dbReference>
<protein>
    <submittedName>
        <fullName evidence="5">Acetyltransferase</fullName>
    </submittedName>
</protein>
<dbReference type="PATRIC" id="fig|157838.3.peg.2974"/>
<dbReference type="Pfam" id="PF13302">
    <property type="entry name" value="Acetyltransf_3"/>
    <property type="match status" value="1"/>
</dbReference>
<comment type="similarity">
    <text evidence="3">Belongs to the acetyltransferase family. RimJ subfamily.</text>
</comment>
<accession>A0A0Q3WXT4</accession>
<dbReference type="EMBL" id="LJJC01000004">
    <property type="protein sequence ID" value="KQL54389.1"/>
    <property type="molecule type" value="Genomic_DNA"/>
</dbReference>
<comment type="caution">
    <text evidence="5">The sequence shown here is derived from an EMBL/GenBank/DDBJ whole genome shotgun (WGS) entry which is preliminary data.</text>
</comment>
<dbReference type="Proteomes" id="UP000051888">
    <property type="component" value="Unassembled WGS sequence"/>
</dbReference>